<evidence type="ECO:0000313" key="4">
    <source>
        <dbReference type="Proteomes" id="UP000048908"/>
    </source>
</evidence>
<feature type="transmembrane region" description="Helical" evidence="2">
    <location>
        <begin position="228"/>
        <end position="246"/>
    </location>
</feature>
<feature type="transmembrane region" description="Helical" evidence="2">
    <location>
        <begin position="751"/>
        <end position="771"/>
    </location>
</feature>
<evidence type="ECO:0000256" key="1">
    <source>
        <dbReference type="SAM" id="MobiDB-lite"/>
    </source>
</evidence>
<feature type="transmembrane region" description="Helical" evidence="2">
    <location>
        <begin position="304"/>
        <end position="323"/>
    </location>
</feature>
<feature type="transmembrane region" description="Helical" evidence="2">
    <location>
        <begin position="173"/>
        <end position="195"/>
    </location>
</feature>
<feature type="transmembrane region" description="Helical" evidence="2">
    <location>
        <begin position="585"/>
        <end position="606"/>
    </location>
</feature>
<keyword evidence="2" id="KW-1133">Transmembrane helix</keyword>
<proteinExistence type="predicted"/>
<evidence type="ECO:0000256" key="2">
    <source>
        <dbReference type="SAM" id="Phobius"/>
    </source>
</evidence>
<feature type="transmembrane region" description="Helical" evidence="2">
    <location>
        <begin position="420"/>
        <end position="437"/>
    </location>
</feature>
<feature type="transmembrane region" description="Helical" evidence="2">
    <location>
        <begin position="507"/>
        <end position="525"/>
    </location>
</feature>
<feature type="transmembrane region" description="Helical" evidence="2">
    <location>
        <begin position="141"/>
        <end position="161"/>
    </location>
</feature>
<feature type="transmembrane region" description="Helical" evidence="2">
    <location>
        <begin position="677"/>
        <end position="699"/>
    </location>
</feature>
<reference evidence="3 4" key="1">
    <citation type="submission" date="2015-07" db="EMBL/GenBank/DDBJ databases">
        <authorList>
            <person name="Noorani M."/>
        </authorList>
    </citation>
    <scope>NUCLEOTIDE SEQUENCE [LARGE SCALE GENOMIC DNA]</scope>
    <source>
        <strain evidence="3 4">CECT 5088</strain>
    </source>
</reference>
<keyword evidence="4" id="KW-1185">Reference proteome</keyword>
<dbReference type="PANTHER" id="PTHR38434">
    <property type="entry name" value="BLL2549 PROTEIN"/>
    <property type="match status" value="1"/>
</dbReference>
<dbReference type="RefSeq" id="WP_055683125.1">
    <property type="nucleotide sequence ID" value="NZ_CXPG01000020.1"/>
</dbReference>
<dbReference type="EMBL" id="CXPG01000020">
    <property type="protein sequence ID" value="CTQ33753.1"/>
    <property type="molecule type" value="Genomic_DNA"/>
</dbReference>
<feature type="region of interest" description="Disordered" evidence="1">
    <location>
        <begin position="52"/>
        <end position="94"/>
    </location>
</feature>
<gene>
    <name evidence="3" type="ORF">JAN5088_02539</name>
</gene>
<feature type="transmembrane region" description="Helical" evidence="2">
    <location>
        <begin position="279"/>
        <end position="298"/>
    </location>
</feature>
<dbReference type="Proteomes" id="UP000048908">
    <property type="component" value="Unassembled WGS sequence"/>
</dbReference>
<feature type="transmembrane region" description="Helical" evidence="2">
    <location>
        <begin position="475"/>
        <end position="500"/>
    </location>
</feature>
<dbReference type="Pfam" id="PF10101">
    <property type="entry name" value="DUF2339"/>
    <property type="match status" value="2"/>
</dbReference>
<feature type="transmembrane region" description="Helical" evidence="2">
    <location>
        <begin position="370"/>
        <end position="390"/>
    </location>
</feature>
<feature type="transmembrane region" description="Helical" evidence="2">
    <location>
        <begin position="615"/>
        <end position="635"/>
    </location>
</feature>
<dbReference type="PIRSF" id="PIRSF035905">
    <property type="entry name" value="UCP035905_mp"/>
    <property type="match status" value="1"/>
</dbReference>
<feature type="transmembrane region" description="Helical" evidence="2">
    <location>
        <begin position="647"/>
        <end position="665"/>
    </location>
</feature>
<feature type="transmembrane region" description="Helical" evidence="2">
    <location>
        <begin position="104"/>
        <end position="129"/>
    </location>
</feature>
<feature type="transmembrane region" description="Helical" evidence="2">
    <location>
        <begin position="201"/>
        <end position="221"/>
    </location>
</feature>
<feature type="transmembrane region" description="Helical" evidence="2">
    <location>
        <begin position="555"/>
        <end position="573"/>
    </location>
</feature>
<keyword evidence="2" id="KW-0812">Transmembrane</keyword>
<dbReference type="PANTHER" id="PTHR38434:SF1">
    <property type="entry name" value="BLL2549 PROTEIN"/>
    <property type="match status" value="1"/>
</dbReference>
<dbReference type="InterPro" id="IPR019286">
    <property type="entry name" value="DUF2339_TM"/>
</dbReference>
<feature type="transmembrane region" description="Helical" evidence="2">
    <location>
        <begin position="252"/>
        <end position="272"/>
    </location>
</feature>
<feature type="transmembrane region" description="Helical" evidence="2">
    <location>
        <begin position="719"/>
        <end position="739"/>
    </location>
</feature>
<protein>
    <submittedName>
        <fullName evidence="3">Putative membrane protein</fullName>
    </submittedName>
</protein>
<feature type="transmembrane region" description="Helical" evidence="2">
    <location>
        <begin position="791"/>
        <end position="810"/>
    </location>
</feature>
<accession>A0A0M6XU00</accession>
<feature type="transmembrane region" description="Helical" evidence="2">
    <location>
        <begin position="846"/>
        <end position="863"/>
    </location>
</feature>
<keyword evidence="2" id="KW-0472">Membrane</keyword>
<dbReference type="STRING" id="282197.SAMN04488517_102588"/>
<dbReference type="InterPro" id="IPR014600">
    <property type="entry name" value="UCP035905_mem"/>
</dbReference>
<dbReference type="OrthoDB" id="5422830at2"/>
<name>A0A0M6XU00_9RHOB</name>
<dbReference type="AlphaFoldDB" id="A0A0M6XU00"/>
<sequence length="881" mass="91776">MEVTLGLLALLIVFGIPGTIIGILIHLRRLGRRLKDVERRLAILTAGPADGAPVARTDTGPASPPLRTPDAILPTPPVEPAAKDSPWPAVARPEREGPGPVDRLFAWMAVNWFYVVAAASLALAGIFLVQYGAERGLLPPSVRVLSAAIFGAALIGAGEWIRRRWGDGEDVATAYLPSVLSGAAVVTLFAAILGARHLYDLIGQGTALIGMAFVAMGAVVLGWFHGPVLVAVGLIGGAVAPFVVGGDRGSDLWPLHGYFLILTLGGLAVDAVRRWQGRWVSILALTLGFGASALLVTGAPETTLAHLLACAAMALAALALPIGRSVPDHEAPTVTEAVIRRRPPPVTTLIAFGAVAVASALAVLGTSDSFWPAVAVLALLFGAVALWAAPAEGVQDAAVLPVVGLIASVALWPAPPGDAAVTLVLMVGAAMSAAALLRSLRTAATLRLGWSLGTVLIAPATGLALHLSWQAPFLVGAYAWSLHALAVATGLTLAAGVWAARDGEDRLRPSLAALVAFTLIAYALAQIAGEAALTAAVATMAALAVWMARRFRLPLLDWFVILAAPFTVWRLTAEPGIAWHVDGPLPPALLSLGTSVAGFALAWMWLRGRGAATPVAVAETAALSAGGYALTVLLWRGLRAAGWETGHLNLGLTATIWLSLMWAQLELRHRGGGLPWLRSALAALFALFAALALAGAVFLGPLFNDSTSFFRSFVQGWPIVNSLIPAYLLPAAILLAAGWQQRRVHGPGQPGRNLTIAGTALGAFWAVLAIRHFWRGAGEMVWWYGISDPELTSYTVALLILGGVLFYQGVAKRSDTWRRAGTAVLALTMLKVFLIDVWSLGGLMRVGALFALAAALLGLAWLYRWASGAGASGAVPSAGPD</sequence>
<feature type="transmembrane region" description="Helical" evidence="2">
    <location>
        <begin position="531"/>
        <end position="548"/>
    </location>
</feature>
<organism evidence="3 4">
    <name type="scientific">Jannaschia rubra</name>
    <dbReference type="NCBI Taxonomy" id="282197"/>
    <lineage>
        <taxon>Bacteria</taxon>
        <taxon>Pseudomonadati</taxon>
        <taxon>Pseudomonadota</taxon>
        <taxon>Alphaproteobacteria</taxon>
        <taxon>Rhodobacterales</taxon>
        <taxon>Roseobacteraceae</taxon>
        <taxon>Jannaschia</taxon>
    </lineage>
</organism>
<feature type="transmembrane region" description="Helical" evidence="2">
    <location>
        <begin position="344"/>
        <end position="364"/>
    </location>
</feature>
<feature type="transmembrane region" description="Helical" evidence="2">
    <location>
        <begin position="397"/>
        <end position="414"/>
    </location>
</feature>
<feature type="transmembrane region" description="Helical" evidence="2">
    <location>
        <begin position="822"/>
        <end position="840"/>
    </location>
</feature>
<feature type="transmembrane region" description="Helical" evidence="2">
    <location>
        <begin position="449"/>
        <end position="469"/>
    </location>
</feature>
<evidence type="ECO:0000313" key="3">
    <source>
        <dbReference type="EMBL" id="CTQ33753.1"/>
    </source>
</evidence>
<feature type="transmembrane region" description="Helical" evidence="2">
    <location>
        <begin position="6"/>
        <end position="25"/>
    </location>
</feature>